<feature type="region of interest" description="Disordered" evidence="1">
    <location>
        <begin position="167"/>
        <end position="198"/>
    </location>
</feature>
<feature type="compositionally biased region" description="Low complexity" evidence="1">
    <location>
        <begin position="270"/>
        <end position="279"/>
    </location>
</feature>
<evidence type="ECO:0000313" key="3">
    <source>
        <dbReference type="Proteomes" id="UP000826195"/>
    </source>
</evidence>
<feature type="compositionally biased region" description="Basic and acidic residues" evidence="1">
    <location>
        <begin position="288"/>
        <end position="302"/>
    </location>
</feature>
<accession>A0AAV7I2Q9</accession>
<keyword evidence="3" id="KW-1185">Reference proteome</keyword>
<evidence type="ECO:0000313" key="2">
    <source>
        <dbReference type="EMBL" id="KAH0544130.1"/>
    </source>
</evidence>
<feature type="compositionally biased region" description="Polar residues" evidence="1">
    <location>
        <begin position="312"/>
        <end position="322"/>
    </location>
</feature>
<feature type="region of interest" description="Disordered" evidence="1">
    <location>
        <begin position="233"/>
        <end position="385"/>
    </location>
</feature>
<feature type="compositionally biased region" description="Polar residues" evidence="1">
    <location>
        <begin position="360"/>
        <end position="371"/>
    </location>
</feature>
<feature type="compositionally biased region" description="Basic residues" evidence="1">
    <location>
        <begin position="336"/>
        <end position="349"/>
    </location>
</feature>
<reference evidence="2 3" key="1">
    <citation type="journal article" date="2021" name="J. Hered.">
        <title>A chromosome-level genome assembly of the parasitoid wasp, Cotesia glomerata (Hymenoptera: Braconidae).</title>
        <authorList>
            <person name="Pinto B.J."/>
            <person name="Weis J.J."/>
            <person name="Gamble T."/>
            <person name="Ode P.J."/>
            <person name="Paul R."/>
            <person name="Zaspel J.M."/>
        </authorList>
    </citation>
    <scope>NUCLEOTIDE SEQUENCE [LARGE SCALE GENOMIC DNA]</scope>
    <source>
        <strain evidence="2">CgM1</strain>
    </source>
</reference>
<gene>
    <name evidence="2" type="ORF">KQX54_001340</name>
</gene>
<dbReference type="EMBL" id="JAHXZJ010002241">
    <property type="protein sequence ID" value="KAH0544130.1"/>
    <property type="molecule type" value="Genomic_DNA"/>
</dbReference>
<sequence length="524" mass="60650">MTDKLFTSNKKSILFNLIGFDHRYYFELARKIEQHGGKVSLPDKFNPEAMTIVNTDICYTLKYILDSIENDSLVDAQNYCLKYILESITENNNNKNNSCDDLSITTMASEGDIFNDQTSSMFFEDKCLEESPDLLHMESEVTDEETDEEVIDETSDRNLTAMRETVEEVGRRQSPSHSLVNETFQSDDNDDIVPNSDDETIRRYESHNRAKTQWNDDNDDIVANSHDESIRRYESHNSAKRQWNDGVDSSSSESGEDSHKTNKRRKIARSVTLSSTSDVDLTDDSEDQPERSEEPLDKSDHLNKKKTMIVMNRTTYLCSPPTSDDESAEDTNTDKIRRKKKSMKNKNLRNKVPNEIIESKANTNEELQQQKAPDKTKCNTQETHRNNVELNSDTNFPDTLDDRVNNPSISSEAELVNPIHAKWLDDHQKRIEEFKNFKGRKGDYYSKSEEIGIFWWLIKNDKIDQVGSEGTFKQLIEDGYLTHRSCKGIYNHFRRQMLSRLPAFKLPDDIYKKLKLYVNGLQSI</sequence>
<evidence type="ECO:0000256" key="1">
    <source>
        <dbReference type="SAM" id="MobiDB-lite"/>
    </source>
</evidence>
<name>A0AAV7I2Q9_COTGL</name>
<organism evidence="2 3">
    <name type="scientific">Cotesia glomerata</name>
    <name type="common">Lepidopteran parasitic wasp</name>
    <name type="synonym">Apanteles glomeratus</name>
    <dbReference type="NCBI Taxonomy" id="32391"/>
    <lineage>
        <taxon>Eukaryota</taxon>
        <taxon>Metazoa</taxon>
        <taxon>Ecdysozoa</taxon>
        <taxon>Arthropoda</taxon>
        <taxon>Hexapoda</taxon>
        <taxon>Insecta</taxon>
        <taxon>Pterygota</taxon>
        <taxon>Neoptera</taxon>
        <taxon>Endopterygota</taxon>
        <taxon>Hymenoptera</taxon>
        <taxon>Apocrita</taxon>
        <taxon>Ichneumonoidea</taxon>
        <taxon>Braconidae</taxon>
        <taxon>Microgastrinae</taxon>
        <taxon>Cotesia</taxon>
    </lineage>
</organism>
<comment type="caution">
    <text evidence="2">The sequence shown here is derived from an EMBL/GenBank/DDBJ whole genome shotgun (WGS) entry which is preliminary data.</text>
</comment>
<proteinExistence type="predicted"/>
<dbReference type="Proteomes" id="UP000826195">
    <property type="component" value="Unassembled WGS sequence"/>
</dbReference>
<feature type="compositionally biased region" description="Polar residues" evidence="1">
    <location>
        <begin position="173"/>
        <end position="184"/>
    </location>
</feature>
<dbReference type="AlphaFoldDB" id="A0AAV7I2Q9"/>
<protein>
    <submittedName>
        <fullName evidence="2">Uncharacterized protein</fullName>
    </submittedName>
</protein>
<feature type="compositionally biased region" description="Basic and acidic residues" evidence="1">
    <location>
        <begin position="372"/>
        <end position="385"/>
    </location>
</feature>